<gene>
    <name evidence="3" type="ORF">RradSPS_1010</name>
    <name evidence="4" type="ORF">SIL72_06630</name>
</gene>
<dbReference type="STRING" id="42256.RradSPS_1010"/>
<dbReference type="CDD" id="cd08347">
    <property type="entry name" value="PcpA_C_like"/>
    <property type="match status" value="1"/>
</dbReference>
<evidence type="ECO:0000256" key="1">
    <source>
        <dbReference type="SAM" id="MobiDB-lite"/>
    </source>
</evidence>
<dbReference type="Gene3D" id="3.10.180.10">
    <property type="entry name" value="2,3-Dihydroxybiphenyl 1,2-Dioxygenase, domain 1"/>
    <property type="match status" value="2"/>
</dbReference>
<dbReference type="OrthoDB" id="5242400at2"/>
<dbReference type="PANTHER" id="PTHR36110:SF4">
    <property type="entry name" value="RING-CLEAVING DIOXYGENASE MHQA-RELATED"/>
    <property type="match status" value="1"/>
</dbReference>
<dbReference type="Proteomes" id="UP000025229">
    <property type="component" value="Chromosome"/>
</dbReference>
<organism evidence="3 5">
    <name type="scientific">Rubrobacter radiotolerans</name>
    <name type="common">Arthrobacter radiotolerans</name>
    <dbReference type="NCBI Taxonomy" id="42256"/>
    <lineage>
        <taxon>Bacteria</taxon>
        <taxon>Bacillati</taxon>
        <taxon>Actinomycetota</taxon>
        <taxon>Rubrobacteria</taxon>
        <taxon>Rubrobacterales</taxon>
        <taxon>Rubrobacteraceae</taxon>
        <taxon>Rubrobacter</taxon>
    </lineage>
</organism>
<dbReference type="InterPro" id="IPR052537">
    <property type="entry name" value="Extradiol_RC_dioxygenase"/>
</dbReference>
<dbReference type="PATRIC" id="fig|42256.3.peg.1020"/>
<dbReference type="InterPro" id="IPR004360">
    <property type="entry name" value="Glyas_Fos-R_dOase_dom"/>
</dbReference>
<feature type="domain" description="VOC" evidence="2">
    <location>
        <begin position="150"/>
        <end position="269"/>
    </location>
</feature>
<dbReference type="GO" id="GO:0051213">
    <property type="term" value="F:dioxygenase activity"/>
    <property type="evidence" value="ECO:0007669"/>
    <property type="project" value="UniProtKB-KW"/>
</dbReference>
<name>A0A023X1S4_RUBRA</name>
<dbReference type="PANTHER" id="PTHR36110">
    <property type="entry name" value="RING-CLEAVING DIOXYGENASE MHQE-RELATED"/>
    <property type="match status" value="1"/>
</dbReference>
<evidence type="ECO:0000313" key="5">
    <source>
        <dbReference type="Proteomes" id="UP000025229"/>
    </source>
</evidence>
<feature type="region of interest" description="Disordered" evidence="1">
    <location>
        <begin position="185"/>
        <end position="206"/>
    </location>
</feature>
<dbReference type="InterPro" id="IPR037523">
    <property type="entry name" value="VOC_core"/>
</dbReference>
<proteinExistence type="predicted"/>
<dbReference type="RefSeq" id="WP_038681112.1">
    <property type="nucleotide sequence ID" value="NZ_CP007514.1"/>
</dbReference>
<keyword evidence="5" id="KW-1185">Reference proteome</keyword>
<dbReference type="KEGG" id="rrd:RradSPS_1010"/>
<dbReference type="SUPFAM" id="SSF54593">
    <property type="entry name" value="Glyoxalase/Bleomycin resistance protein/Dihydroxybiphenyl dioxygenase"/>
    <property type="match status" value="1"/>
</dbReference>
<reference evidence="3 5" key="1">
    <citation type="submission" date="2014-03" db="EMBL/GenBank/DDBJ databases">
        <title>Complete genome sequence of the Radio-Resistant Rubrobacter radiotolerans RSPS-4.</title>
        <authorList>
            <person name="Egas C.C."/>
            <person name="Barroso C.C."/>
            <person name="Froufe H.J.C."/>
            <person name="Pacheco J.J."/>
            <person name="Albuquerque L.L."/>
            <person name="da Costa M.M.S."/>
        </authorList>
    </citation>
    <scope>NUCLEOTIDE SEQUENCE [LARGE SCALE GENOMIC DNA]</scope>
    <source>
        <strain evidence="3 5">RSPS-4</strain>
    </source>
</reference>
<accession>A0A023X1S4</accession>
<evidence type="ECO:0000313" key="3">
    <source>
        <dbReference type="EMBL" id="AHY46293.1"/>
    </source>
</evidence>
<reference evidence="4" key="2">
    <citation type="submission" date="2023-11" db="EMBL/GenBank/DDBJ databases">
        <title>MicrobeMod: A computational toolkit for identifying prokaryotic methylation and restriction-modification with nanopore sequencing.</title>
        <authorList>
            <person name="Crits-Christoph A."/>
            <person name="Kang S.C."/>
            <person name="Lee H."/>
            <person name="Ostrov N."/>
        </authorList>
    </citation>
    <scope>NUCLEOTIDE SEQUENCE</scope>
    <source>
        <strain evidence="4">ATCC 51242</strain>
    </source>
</reference>
<keyword evidence="3" id="KW-0223">Dioxygenase</keyword>
<dbReference type="Proteomes" id="UP001281130">
    <property type="component" value="Unassembled WGS sequence"/>
</dbReference>
<sequence>MSGTQGIHHVTAISGGAQANVDFYVGLLGLRMIKRTVNFDDPGTYHLYYGDGAGTPGSVMTFFPWANAPKGTQGSGQLTVTAFSVPAGSFDYWRTRLGEHGVQYGEVEERFGDEVLPFVDESGMRLELISGEDTREAWSGTVPANYAPRGFHSVTLSVRNPERTAEILTGHLGFREAVAADGRTRYEAGPGGPGNSVDLVDGSGEPEGRMGVGTVHHVAFRVPDDEAHEQVREEIAKLGFDVTPVLDRNYFHSIYFREPGGVLFEIATDNPGFDADESPEHLGESLKLPAWLEPRRERIEAVLDPLTVPGEER</sequence>
<dbReference type="Pfam" id="PF00903">
    <property type="entry name" value="Glyoxalase"/>
    <property type="match status" value="2"/>
</dbReference>
<evidence type="ECO:0000259" key="2">
    <source>
        <dbReference type="PROSITE" id="PS51819"/>
    </source>
</evidence>
<dbReference type="EMBL" id="JAWXXX010000001">
    <property type="protein sequence ID" value="MDX5893701.1"/>
    <property type="molecule type" value="Genomic_DNA"/>
</dbReference>
<protein>
    <submittedName>
        <fullName evidence="3">Glyoxalase/Bleomycin resistance protein/Dioxygenase superfamily</fullName>
    </submittedName>
    <submittedName>
        <fullName evidence="4">Ring-cleaving dioxygenase</fullName>
    </submittedName>
</protein>
<dbReference type="eggNOG" id="COG0346">
    <property type="taxonomic scope" value="Bacteria"/>
</dbReference>
<feature type="domain" description="VOC" evidence="2">
    <location>
        <begin position="6"/>
        <end position="131"/>
    </location>
</feature>
<evidence type="ECO:0000313" key="4">
    <source>
        <dbReference type="EMBL" id="MDX5893701.1"/>
    </source>
</evidence>
<dbReference type="InterPro" id="IPR029068">
    <property type="entry name" value="Glyas_Bleomycin-R_OHBP_Dase"/>
</dbReference>
<dbReference type="PROSITE" id="PS51819">
    <property type="entry name" value="VOC"/>
    <property type="match status" value="2"/>
</dbReference>
<dbReference type="AlphaFoldDB" id="A0A023X1S4"/>
<keyword evidence="3" id="KW-0560">Oxidoreductase</keyword>
<dbReference type="HOGENOM" id="CLU_057821_0_0_11"/>
<dbReference type="EMBL" id="CP007514">
    <property type="protein sequence ID" value="AHY46293.1"/>
    <property type="molecule type" value="Genomic_DNA"/>
</dbReference>